<dbReference type="GeneID" id="4561025"/>
<dbReference type="VEuPathDB" id="FungiDB:CIMG_06546"/>
<evidence type="ECO:0000313" key="2">
    <source>
        <dbReference type="Proteomes" id="UP000001261"/>
    </source>
</evidence>
<evidence type="ECO:0000313" key="1">
    <source>
        <dbReference type="EMBL" id="EAS31067.3"/>
    </source>
</evidence>
<dbReference type="Proteomes" id="UP000001261">
    <property type="component" value="Unassembled WGS sequence"/>
</dbReference>
<dbReference type="InParanoid" id="J3K8D2"/>
<dbReference type="EMBL" id="GG704912">
    <property type="protein sequence ID" value="EAS31067.3"/>
    <property type="molecule type" value="Genomic_DNA"/>
</dbReference>
<proteinExistence type="predicted"/>
<accession>J3K8D2</accession>
<dbReference type="AlphaFoldDB" id="J3K8D2"/>
<reference evidence="2" key="1">
    <citation type="journal article" date="2009" name="Genome Res.">
        <title>Comparative genomic analyses of the human fungal pathogens Coccidioides and their relatives.</title>
        <authorList>
            <person name="Sharpton T.J."/>
            <person name="Stajich J.E."/>
            <person name="Rounsley S.D."/>
            <person name="Gardner M.J."/>
            <person name="Wortman J.R."/>
            <person name="Jordar V.S."/>
            <person name="Maiti R."/>
            <person name="Kodira C.D."/>
            <person name="Neafsey D.E."/>
            <person name="Zeng Q."/>
            <person name="Hung C.-Y."/>
            <person name="McMahan C."/>
            <person name="Muszewska A."/>
            <person name="Grynberg M."/>
            <person name="Mandel M.A."/>
            <person name="Kellner E.M."/>
            <person name="Barker B.M."/>
            <person name="Galgiani J.N."/>
            <person name="Orbach M.J."/>
            <person name="Kirkland T.N."/>
            <person name="Cole G.T."/>
            <person name="Henn M.R."/>
            <person name="Birren B.W."/>
            <person name="Taylor J.W."/>
        </authorList>
    </citation>
    <scope>NUCLEOTIDE SEQUENCE [LARGE SCALE GENOMIC DNA]</scope>
    <source>
        <strain evidence="2">RS</strain>
    </source>
</reference>
<keyword evidence="2" id="KW-1185">Reference proteome</keyword>
<name>J3K8D2_COCIM</name>
<sequence length="143" mass="15957">MEHISTTALAITVPDEYSSGARGYALHMKDKKRSFKWGRQISLIILRTFNSRLGKPRPFCVPERALKVGEIAADSVVNTLMFYVVESANYLKYGGSVGSLQPHFQTPGRLFHFGTMDGYPWLACMTGIWKSLPTALSGNSTFY</sequence>
<reference evidence="2" key="2">
    <citation type="journal article" date="2010" name="Genome Res.">
        <title>Population genomic sequencing of Coccidioides fungi reveals recent hybridization and transposon control.</title>
        <authorList>
            <person name="Neafsey D.E."/>
            <person name="Barker B.M."/>
            <person name="Sharpton T.J."/>
            <person name="Stajich J.E."/>
            <person name="Park D.J."/>
            <person name="Whiston E."/>
            <person name="Hung C.-Y."/>
            <person name="McMahan C."/>
            <person name="White J."/>
            <person name="Sykes S."/>
            <person name="Heiman D."/>
            <person name="Young S."/>
            <person name="Zeng Q."/>
            <person name="Abouelleil A."/>
            <person name="Aftuck L."/>
            <person name="Bessette D."/>
            <person name="Brown A."/>
            <person name="FitzGerald M."/>
            <person name="Lui A."/>
            <person name="Macdonald J.P."/>
            <person name="Priest M."/>
            <person name="Orbach M.J."/>
            <person name="Galgiani J.N."/>
            <person name="Kirkland T.N."/>
            <person name="Cole G.T."/>
            <person name="Birren B.W."/>
            <person name="Henn M.R."/>
            <person name="Taylor J.W."/>
            <person name="Rounsley S.D."/>
        </authorList>
    </citation>
    <scope>GENOME REANNOTATION</scope>
    <source>
        <strain evidence="2">RS</strain>
    </source>
</reference>
<protein>
    <submittedName>
        <fullName evidence="1">Uncharacterized protein</fullName>
    </submittedName>
</protein>
<dbReference type="RefSeq" id="XP_001242650.2">
    <property type="nucleotide sequence ID" value="XM_001242649.2"/>
</dbReference>
<dbReference type="KEGG" id="cim:CIMG_06546"/>
<gene>
    <name evidence="1" type="ORF">CIMG_06546</name>
</gene>
<organism evidence="1 2">
    <name type="scientific">Coccidioides immitis (strain RS)</name>
    <name type="common">Valley fever fungus</name>
    <dbReference type="NCBI Taxonomy" id="246410"/>
    <lineage>
        <taxon>Eukaryota</taxon>
        <taxon>Fungi</taxon>
        <taxon>Dikarya</taxon>
        <taxon>Ascomycota</taxon>
        <taxon>Pezizomycotina</taxon>
        <taxon>Eurotiomycetes</taxon>
        <taxon>Eurotiomycetidae</taxon>
        <taxon>Onygenales</taxon>
        <taxon>Onygenaceae</taxon>
        <taxon>Coccidioides</taxon>
    </lineage>
</organism>